<name>A0A5B7HI24_PORTR</name>
<comment type="caution">
    <text evidence="2">The sequence shown here is derived from an EMBL/GenBank/DDBJ whole genome shotgun (WGS) entry which is preliminary data.</text>
</comment>
<organism evidence="2 3">
    <name type="scientific">Portunus trituberculatus</name>
    <name type="common">Swimming crab</name>
    <name type="synonym">Neptunus trituberculatus</name>
    <dbReference type="NCBI Taxonomy" id="210409"/>
    <lineage>
        <taxon>Eukaryota</taxon>
        <taxon>Metazoa</taxon>
        <taxon>Ecdysozoa</taxon>
        <taxon>Arthropoda</taxon>
        <taxon>Crustacea</taxon>
        <taxon>Multicrustacea</taxon>
        <taxon>Malacostraca</taxon>
        <taxon>Eumalacostraca</taxon>
        <taxon>Eucarida</taxon>
        <taxon>Decapoda</taxon>
        <taxon>Pleocyemata</taxon>
        <taxon>Brachyura</taxon>
        <taxon>Eubrachyura</taxon>
        <taxon>Portunoidea</taxon>
        <taxon>Portunidae</taxon>
        <taxon>Portuninae</taxon>
        <taxon>Portunus</taxon>
    </lineage>
</organism>
<feature type="region of interest" description="Disordered" evidence="1">
    <location>
        <begin position="1"/>
        <end position="45"/>
    </location>
</feature>
<accession>A0A5B7HI24</accession>
<dbReference type="EMBL" id="VSRR010034788">
    <property type="protein sequence ID" value="MPC72471.1"/>
    <property type="molecule type" value="Genomic_DNA"/>
</dbReference>
<sequence length="96" mass="10395">MEPCLHWGPVQGVSKRTGSNPVHGRSVGPVHGRSAGRASSPQKFPRSCPNRCLEFVYMWPSTRMAHTEDIDLKNTSLTLNPNGGLSEEHVTSPSAA</sequence>
<gene>
    <name evidence="2" type="ORF">E2C01_066778</name>
</gene>
<evidence type="ECO:0000313" key="3">
    <source>
        <dbReference type="Proteomes" id="UP000324222"/>
    </source>
</evidence>
<reference evidence="2 3" key="1">
    <citation type="submission" date="2019-05" db="EMBL/GenBank/DDBJ databases">
        <title>Another draft genome of Portunus trituberculatus and its Hox gene families provides insights of decapod evolution.</title>
        <authorList>
            <person name="Jeong J.-H."/>
            <person name="Song I."/>
            <person name="Kim S."/>
            <person name="Choi T."/>
            <person name="Kim D."/>
            <person name="Ryu S."/>
            <person name="Kim W."/>
        </authorList>
    </citation>
    <scope>NUCLEOTIDE SEQUENCE [LARGE SCALE GENOMIC DNA]</scope>
    <source>
        <tissue evidence="2">Muscle</tissue>
    </source>
</reference>
<proteinExistence type="predicted"/>
<dbReference type="Proteomes" id="UP000324222">
    <property type="component" value="Unassembled WGS sequence"/>
</dbReference>
<evidence type="ECO:0000313" key="2">
    <source>
        <dbReference type="EMBL" id="MPC72471.1"/>
    </source>
</evidence>
<dbReference type="AlphaFoldDB" id="A0A5B7HI24"/>
<keyword evidence="3" id="KW-1185">Reference proteome</keyword>
<feature type="region of interest" description="Disordered" evidence="1">
    <location>
        <begin position="76"/>
        <end position="96"/>
    </location>
</feature>
<protein>
    <submittedName>
        <fullName evidence="2">Uncharacterized protein</fullName>
    </submittedName>
</protein>
<evidence type="ECO:0000256" key="1">
    <source>
        <dbReference type="SAM" id="MobiDB-lite"/>
    </source>
</evidence>